<evidence type="ECO:0000313" key="2">
    <source>
        <dbReference type="EMBL" id="RMB59112.1"/>
    </source>
</evidence>
<keyword evidence="3" id="KW-1185">Reference proteome</keyword>
<organism evidence="2 3">
    <name type="scientific">Dokdonia sinensis</name>
    <dbReference type="NCBI Taxonomy" id="2479847"/>
    <lineage>
        <taxon>Bacteria</taxon>
        <taxon>Pseudomonadati</taxon>
        <taxon>Bacteroidota</taxon>
        <taxon>Flavobacteriia</taxon>
        <taxon>Flavobacteriales</taxon>
        <taxon>Flavobacteriaceae</taxon>
        <taxon>Dokdonia</taxon>
    </lineage>
</organism>
<name>A0A3M0G9G5_9FLAO</name>
<dbReference type="Proteomes" id="UP000281985">
    <property type="component" value="Unassembled WGS sequence"/>
</dbReference>
<dbReference type="EMBL" id="REFV01000007">
    <property type="protein sequence ID" value="RMB59112.1"/>
    <property type="molecule type" value="Genomic_DNA"/>
</dbReference>
<protein>
    <submittedName>
        <fullName evidence="2">DUF3291 domain-containing protein</fullName>
    </submittedName>
</protein>
<dbReference type="InterPro" id="IPR011008">
    <property type="entry name" value="Dimeric_a/b-barrel"/>
</dbReference>
<accession>A0A3M0G9G5</accession>
<evidence type="ECO:0000313" key="3">
    <source>
        <dbReference type="Proteomes" id="UP000281985"/>
    </source>
</evidence>
<reference evidence="2 3" key="1">
    <citation type="submission" date="2018-10" db="EMBL/GenBank/DDBJ databases">
        <title>Dokdonia luteus sp. nov., isolated from sea water.</title>
        <authorList>
            <person name="Zhou L.Y."/>
            <person name="Du Z.J."/>
        </authorList>
    </citation>
    <scope>NUCLEOTIDE SEQUENCE [LARGE SCALE GENOMIC DNA]</scope>
    <source>
        <strain evidence="2 3">SH27</strain>
    </source>
</reference>
<comment type="caution">
    <text evidence="2">The sequence shown here is derived from an EMBL/GenBank/DDBJ whole genome shotgun (WGS) entry which is preliminary data.</text>
</comment>
<sequence>MKYQLAQINVARMKGLSIDDPEMKDFRDNTDRVNELAETSPGFIWRDSIDTEAPKEPNVLNDEQVLINISVWEDVASLRNFTYKTFHSEFIKRQKEWFQKYGTAHYVLWWIEAGQFPSEKEAIKRLDYLEEHGASEQGFTFRQIFERPE</sequence>
<proteinExistence type="predicted"/>
<gene>
    <name evidence="2" type="ORF">EAX61_08605</name>
</gene>
<dbReference type="InterPro" id="IPR021708">
    <property type="entry name" value="DUF3291"/>
</dbReference>
<feature type="domain" description="DUF3291" evidence="1">
    <location>
        <begin position="5"/>
        <end position="143"/>
    </location>
</feature>
<dbReference type="RefSeq" id="WP_121917280.1">
    <property type="nucleotide sequence ID" value="NZ_REFV01000007.1"/>
</dbReference>
<dbReference type="SUPFAM" id="SSF54909">
    <property type="entry name" value="Dimeric alpha+beta barrel"/>
    <property type="match status" value="1"/>
</dbReference>
<evidence type="ECO:0000259" key="1">
    <source>
        <dbReference type="Pfam" id="PF11695"/>
    </source>
</evidence>
<dbReference type="Gene3D" id="3.30.70.100">
    <property type="match status" value="1"/>
</dbReference>
<dbReference type="OrthoDB" id="2376237at2"/>
<dbReference type="Pfam" id="PF11695">
    <property type="entry name" value="DUF3291"/>
    <property type="match status" value="1"/>
</dbReference>
<dbReference type="AlphaFoldDB" id="A0A3M0G9G5"/>